<sequence length="300" mass="33826">MNTEYLVKKWLENNLTPAEQEAFDALEDAALYKEIAEEAQRFKVTDKQRVISFDRLNQRLETKKDPRTSWTGIITRIAAILVLGGLSYLAWVSFSTTTISTVVAENRTITLPDESIAHLNQNSQLSFRSYNWEEERALTFEGEAFFEVKKGKQFDVQTAQGTVSVLGTKFNVIASENTFEVTCFEGLVRVIHQKDTVQLPAGKQFKSLAGSTGTQRVATAEPYWLKNRSVFKNAPLAEVLNALEQQFEVKIEYDADQDLYFTGAFTHDTLEKALTSITAPLPIAYTIIDSTKVIISRTDE</sequence>
<comment type="caution">
    <text evidence="4">The sequence shown here is derived from an EMBL/GenBank/DDBJ whole genome shotgun (WGS) entry which is preliminary data.</text>
</comment>
<dbReference type="Pfam" id="PF16344">
    <property type="entry name" value="FecR_C"/>
    <property type="match status" value="1"/>
</dbReference>
<dbReference type="Gene3D" id="2.60.120.1440">
    <property type="match status" value="1"/>
</dbReference>
<accession>A0ABN1MFC3</accession>
<dbReference type="InterPro" id="IPR006860">
    <property type="entry name" value="FecR"/>
</dbReference>
<dbReference type="EMBL" id="BAAAFG010000012">
    <property type="protein sequence ID" value="GAA0871838.1"/>
    <property type="molecule type" value="Genomic_DNA"/>
</dbReference>
<dbReference type="PANTHER" id="PTHR30273">
    <property type="entry name" value="PERIPLASMIC SIGNAL SENSOR AND SIGMA FACTOR ACTIVATOR FECR-RELATED"/>
    <property type="match status" value="1"/>
</dbReference>
<reference evidence="4 5" key="1">
    <citation type="journal article" date="2019" name="Int. J. Syst. Evol. Microbiol.">
        <title>The Global Catalogue of Microorganisms (GCM) 10K type strain sequencing project: providing services to taxonomists for standard genome sequencing and annotation.</title>
        <authorList>
            <consortium name="The Broad Institute Genomics Platform"/>
            <consortium name="The Broad Institute Genome Sequencing Center for Infectious Disease"/>
            <person name="Wu L."/>
            <person name="Ma J."/>
        </authorList>
    </citation>
    <scope>NUCLEOTIDE SEQUENCE [LARGE SCALE GENOMIC DNA]</scope>
    <source>
        <strain evidence="4 5">JCM 16082</strain>
    </source>
</reference>
<keyword evidence="1" id="KW-0472">Membrane</keyword>
<feature type="transmembrane region" description="Helical" evidence="1">
    <location>
        <begin position="73"/>
        <end position="94"/>
    </location>
</feature>
<organism evidence="4 5">
    <name type="scientific">Gangjinia marincola</name>
    <dbReference type="NCBI Taxonomy" id="578463"/>
    <lineage>
        <taxon>Bacteria</taxon>
        <taxon>Pseudomonadati</taxon>
        <taxon>Bacteroidota</taxon>
        <taxon>Flavobacteriia</taxon>
        <taxon>Flavobacteriales</taxon>
        <taxon>Flavobacteriaceae</taxon>
        <taxon>Gangjinia</taxon>
    </lineage>
</organism>
<dbReference type="PIRSF" id="PIRSF018266">
    <property type="entry name" value="FecR"/>
    <property type="match status" value="1"/>
</dbReference>
<name>A0ABN1MFC3_9FLAO</name>
<protein>
    <submittedName>
        <fullName evidence="4">FecR domain-containing protein</fullName>
    </submittedName>
</protein>
<dbReference type="InterPro" id="IPR032508">
    <property type="entry name" value="FecR_C"/>
</dbReference>
<dbReference type="Pfam" id="PF04773">
    <property type="entry name" value="FecR"/>
    <property type="match status" value="1"/>
</dbReference>
<keyword evidence="5" id="KW-1185">Reference proteome</keyword>
<dbReference type="Gene3D" id="3.55.50.30">
    <property type="match status" value="1"/>
</dbReference>
<dbReference type="Proteomes" id="UP001500507">
    <property type="component" value="Unassembled WGS sequence"/>
</dbReference>
<gene>
    <name evidence="4" type="ORF">GCM10009117_09840</name>
</gene>
<evidence type="ECO:0000259" key="2">
    <source>
        <dbReference type="Pfam" id="PF04773"/>
    </source>
</evidence>
<feature type="domain" description="FecR protein" evidence="2">
    <location>
        <begin position="98"/>
        <end position="189"/>
    </location>
</feature>
<feature type="domain" description="Protein FecR C-terminal" evidence="3">
    <location>
        <begin position="230"/>
        <end position="295"/>
    </location>
</feature>
<proteinExistence type="predicted"/>
<dbReference type="InterPro" id="IPR012373">
    <property type="entry name" value="Ferrdict_sens_TM"/>
</dbReference>
<evidence type="ECO:0000313" key="5">
    <source>
        <dbReference type="Proteomes" id="UP001500507"/>
    </source>
</evidence>
<evidence type="ECO:0000259" key="3">
    <source>
        <dbReference type="Pfam" id="PF16344"/>
    </source>
</evidence>
<keyword evidence="1" id="KW-1133">Transmembrane helix</keyword>
<dbReference type="PANTHER" id="PTHR30273:SF2">
    <property type="entry name" value="PROTEIN FECR"/>
    <property type="match status" value="1"/>
</dbReference>
<evidence type="ECO:0000256" key="1">
    <source>
        <dbReference type="SAM" id="Phobius"/>
    </source>
</evidence>
<keyword evidence="1" id="KW-0812">Transmembrane</keyword>
<dbReference type="RefSeq" id="WP_343764627.1">
    <property type="nucleotide sequence ID" value="NZ_BAAAFG010000012.1"/>
</dbReference>
<evidence type="ECO:0000313" key="4">
    <source>
        <dbReference type="EMBL" id="GAA0871838.1"/>
    </source>
</evidence>